<evidence type="ECO:0000256" key="3">
    <source>
        <dbReference type="ARBA" id="ARBA00012058"/>
    </source>
</evidence>
<dbReference type="InterPro" id="IPR036849">
    <property type="entry name" value="Enolase-like_C_sf"/>
</dbReference>
<comment type="pathway">
    <text evidence="1">Carbohydrate degradation; glycolysis; pyruvate from D-glyceraldehyde 3-phosphate: step 4/5.</text>
</comment>
<feature type="region of interest" description="Disordered" evidence="8">
    <location>
        <begin position="1"/>
        <end position="24"/>
    </location>
</feature>
<evidence type="ECO:0000256" key="8">
    <source>
        <dbReference type="SAM" id="MobiDB-lite"/>
    </source>
</evidence>
<keyword evidence="6" id="KW-0324">Glycolysis</keyword>
<evidence type="ECO:0000256" key="7">
    <source>
        <dbReference type="ARBA" id="ARBA00023239"/>
    </source>
</evidence>
<sequence>MSPRQFVSTSPLRKPLRPEQAATRGGGLLGVDRFVTNTQIRKECIRKNIANAIPIRTDQIGTLTETLAAIEMAEAAS</sequence>
<feature type="compositionally biased region" description="Polar residues" evidence="8">
    <location>
        <begin position="1"/>
        <end position="11"/>
    </location>
</feature>
<comment type="similarity">
    <text evidence="2">Belongs to the enolase family.</text>
</comment>
<evidence type="ECO:0000256" key="6">
    <source>
        <dbReference type="ARBA" id="ARBA00023152"/>
    </source>
</evidence>
<feature type="domain" description="Enolase C-terminal TIM barrel" evidence="9">
    <location>
        <begin position="28"/>
        <end position="76"/>
    </location>
</feature>
<keyword evidence="5" id="KW-0964">Secreted</keyword>
<proteinExistence type="inferred from homology"/>
<dbReference type="SUPFAM" id="SSF51604">
    <property type="entry name" value="Enolase C-terminal domain-like"/>
    <property type="match status" value="1"/>
</dbReference>
<evidence type="ECO:0000259" key="9">
    <source>
        <dbReference type="Pfam" id="PF00113"/>
    </source>
</evidence>
<gene>
    <name evidence="10" type="ORF">SAMN06295970_10748</name>
</gene>
<dbReference type="Proteomes" id="UP001158049">
    <property type="component" value="Unassembled WGS sequence"/>
</dbReference>
<keyword evidence="11" id="KW-1185">Reference proteome</keyword>
<comment type="caution">
    <text evidence="10">The sequence shown here is derived from an EMBL/GenBank/DDBJ whole genome shotgun (WGS) entry which is preliminary data.</text>
</comment>
<protein>
    <recommendedName>
        <fullName evidence="4">Enolase</fullName>
        <ecNumber evidence="3">4.2.1.11</ecNumber>
    </recommendedName>
</protein>
<dbReference type="InterPro" id="IPR020810">
    <property type="entry name" value="Enolase_C"/>
</dbReference>
<evidence type="ECO:0000256" key="4">
    <source>
        <dbReference type="ARBA" id="ARBA00017068"/>
    </source>
</evidence>
<dbReference type="Pfam" id="PF00113">
    <property type="entry name" value="Enolase_C"/>
    <property type="match status" value="1"/>
</dbReference>
<evidence type="ECO:0000256" key="1">
    <source>
        <dbReference type="ARBA" id="ARBA00005031"/>
    </source>
</evidence>
<dbReference type="Gene3D" id="3.20.20.120">
    <property type="entry name" value="Enolase-like C-terminal domain"/>
    <property type="match status" value="1"/>
</dbReference>
<dbReference type="EC" id="4.2.1.11" evidence="3"/>
<evidence type="ECO:0000313" key="10">
    <source>
        <dbReference type="EMBL" id="SMP60754.1"/>
    </source>
</evidence>
<evidence type="ECO:0000256" key="2">
    <source>
        <dbReference type="ARBA" id="ARBA00009604"/>
    </source>
</evidence>
<reference evidence="10 11" key="1">
    <citation type="submission" date="2017-05" db="EMBL/GenBank/DDBJ databases">
        <authorList>
            <person name="Varghese N."/>
            <person name="Submissions S."/>
        </authorList>
    </citation>
    <scope>NUCLEOTIDE SEQUENCE [LARGE SCALE GENOMIC DNA]</scope>
    <source>
        <strain evidence="10 11">DSM 26001</strain>
    </source>
</reference>
<name>A0ABY1Q6J7_9BURK</name>
<dbReference type="EMBL" id="FXUL01000007">
    <property type="protein sequence ID" value="SMP60754.1"/>
    <property type="molecule type" value="Genomic_DNA"/>
</dbReference>
<accession>A0ABY1Q6J7</accession>
<organism evidence="10 11">
    <name type="scientific">Noviherbaspirillum suwonense</name>
    <dbReference type="NCBI Taxonomy" id="1224511"/>
    <lineage>
        <taxon>Bacteria</taxon>
        <taxon>Pseudomonadati</taxon>
        <taxon>Pseudomonadota</taxon>
        <taxon>Betaproteobacteria</taxon>
        <taxon>Burkholderiales</taxon>
        <taxon>Oxalobacteraceae</taxon>
        <taxon>Noviherbaspirillum</taxon>
    </lineage>
</organism>
<evidence type="ECO:0000256" key="5">
    <source>
        <dbReference type="ARBA" id="ARBA00022525"/>
    </source>
</evidence>
<evidence type="ECO:0000313" key="11">
    <source>
        <dbReference type="Proteomes" id="UP001158049"/>
    </source>
</evidence>
<keyword evidence="7" id="KW-0456">Lyase</keyword>